<dbReference type="GO" id="GO:0016301">
    <property type="term" value="F:kinase activity"/>
    <property type="evidence" value="ECO:0007669"/>
    <property type="project" value="UniProtKB-KW"/>
</dbReference>
<feature type="transmembrane region" description="Helical" evidence="14">
    <location>
        <begin position="46"/>
        <end position="64"/>
    </location>
</feature>
<evidence type="ECO:0000259" key="15">
    <source>
        <dbReference type="PROSITE" id="PS50109"/>
    </source>
</evidence>
<reference evidence="17 18" key="1">
    <citation type="journal article" date="2023" name="Genome Announc.">
        <title>Pan-Genome Analyses of the Genus Cohnella and Proposal of the Novel Species Cohnella silvisoli sp. nov., Isolated from Forest Soil.</title>
        <authorList>
            <person name="Wang C."/>
            <person name="Mao L."/>
            <person name="Bao G."/>
            <person name="Zhu H."/>
        </authorList>
    </citation>
    <scope>NUCLEOTIDE SEQUENCE [LARGE SCALE GENOMIC DNA]</scope>
    <source>
        <strain evidence="17 18">NL03-T5-1</strain>
    </source>
</reference>
<keyword evidence="11 14" id="KW-1133">Transmembrane helix</keyword>
<evidence type="ECO:0000256" key="12">
    <source>
        <dbReference type="ARBA" id="ARBA00023012"/>
    </source>
</evidence>
<keyword evidence="5" id="KW-0597">Phosphoprotein</keyword>
<keyword evidence="12" id="KW-0902">Two-component regulatory system</keyword>
<comment type="caution">
    <text evidence="17">The sequence shown here is derived from an EMBL/GenBank/DDBJ whole genome shotgun (WGS) entry which is preliminary data.</text>
</comment>
<gene>
    <name evidence="17" type="ORF">QJS35_18690</name>
</gene>
<dbReference type="InterPro" id="IPR004358">
    <property type="entry name" value="Sig_transdc_His_kin-like_C"/>
</dbReference>
<dbReference type="Gene3D" id="3.30.565.10">
    <property type="entry name" value="Histidine kinase-like ATPase, C-terminal domain"/>
    <property type="match status" value="1"/>
</dbReference>
<comment type="subcellular location">
    <subcellularLocation>
        <location evidence="2">Cell membrane</location>
        <topology evidence="2">Multi-pass membrane protein</topology>
    </subcellularLocation>
</comment>
<dbReference type="Gene3D" id="1.10.287.130">
    <property type="match status" value="1"/>
</dbReference>
<evidence type="ECO:0000256" key="6">
    <source>
        <dbReference type="ARBA" id="ARBA00022679"/>
    </source>
</evidence>
<dbReference type="InterPro" id="IPR003661">
    <property type="entry name" value="HisK_dim/P_dom"/>
</dbReference>
<evidence type="ECO:0000256" key="13">
    <source>
        <dbReference type="ARBA" id="ARBA00023136"/>
    </source>
</evidence>
<evidence type="ECO:0000256" key="7">
    <source>
        <dbReference type="ARBA" id="ARBA00022692"/>
    </source>
</evidence>
<dbReference type="PRINTS" id="PR00344">
    <property type="entry name" value="BCTRLSENSOR"/>
</dbReference>
<protein>
    <recommendedName>
        <fullName evidence="3">histidine kinase</fullName>
        <ecNumber evidence="3">2.7.13.3</ecNumber>
    </recommendedName>
</protein>
<evidence type="ECO:0000259" key="16">
    <source>
        <dbReference type="PROSITE" id="PS50885"/>
    </source>
</evidence>
<dbReference type="SUPFAM" id="SSF55874">
    <property type="entry name" value="ATPase domain of HSP90 chaperone/DNA topoisomerase II/histidine kinase"/>
    <property type="match status" value="1"/>
</dbReference>
<dbReference type="EC" id="2.7.13.3" evidence="3"/>
<feature type="domain" description="HAMP" evidence="16">
    <location>
        <begin position="65"/>
        <end position="117"/>
    </location>
</feature>
<feature type="domain" description="Histidine kinase" evidence="15">
    <location>
        <begin position="132"/>
        <end position="351"/>
    </location>
</feature>
<evidence type="ECO:0000256" key="8">
    <source>
        <dbReference type="ARBA" id="ARBA00022741"/>
    </source>
</evidence>
<dbReference type="Proteomes" id="UP001493487">
    <property type="component" value="Unassembled WGS sequence"/>
</dbReference>
<accession>A0ABV1KWG3</accession>
<keyword evidence="7 14" id="KW-0812">Transmembrane</keyword>
<dbReference type="InterPro" id="IPR036890">
    <property type="entry name" value="HATPase_C_sf"/>
</dbReference>
<dbReference type="InterPro" id="IPR036097">
    <property type="entry name" value="HisK_dim/P_sf"/>
</dbReference>
<dbReference type="InterPro" id="IPR003660">
    <property type="entry name" value="HAMP_dom"/>
</dbReference>
<dbReference type="PANTHER" id="PTHR45528:SF8">
    <property type="entry name" value="HISTIDINE KINASE"/>
    <property type="match status" value="1"/>
</dbReference>
<evidence type="ECO:0000256" key="4">
    <source>
        <dbReference type="ARBA" id="ARBA00022475"/>
    </source>
</evidence>
<evidence type="ECO:0000313" key="17">
    <source>
        <dbReference type="EMBL" id="MEQ4484430.1"/>
    </source>
</evidence>
<evidence type="ECO:0000256" key="9">
    <source>
        <dbReference type="ARBA" id="ARBA00022777"/>
    </source>
</evidence>
<dbReference type="PROSITE" id="PS50109">
    <property type="entry name" value="HIS_KIN"/>
    <property type="match status" value="1"/>
</dbReference>
<dbReference type="InterPro" id="IPR003594">
    <property type="entry name" value="HATPase_dom"/>
</dbReference>
<evidence type="ECO:0000256" key="2">
    <source>
        <dbReference type="ARBA" id="ARBA00004651"/>
    </source>
</evidence>
<keyword evidence="18" id="KW-1185">Reference proteome</keyword>
<dbReference type="CDD" id="cd00075">
    <property type="entry name" value="HATPase"/>
    <property type="match status" value="1"/>
</dbReference>
<dbReference type="SUPFAM" id="SSF158472">
    <property type="entry name" value="HAMP domain-like"/>
    <property type="match status" value="1"/>
</dbReference>
<keyword evidence="9 17" id="KW-0418">Kinase</keyword>
<dbReference type="CDD" id="cd00082">
    <property type="entry name" value="HisKA"/>
    <property type="match status" value="1"/>
</dbReference>
<evidence type="ECO:0000256" key="3">
    <source>
        <dbReference type="ARBA" id="ARBA00012438"/>
    </source>
</evidence>
<dbReference type="RefSeq" id="WP_232186963.1">
    <property type="nucleotide sequence ID" value="NZ_JAIOAP010000010.1"/>
</dbReference>
<dbReference type="InterPro" id="IPR050398">
    <property type="entry name" value="HssS/ArlS-like"/>
</dbReference>
<dbReference type="CDD" id="cd06225">
    <property type="entry name" value="HAMP"/>
    <property type="match status" value="1"/>
</dbReference>
<dbReference type="SUPFAM" id="SSF47384">
    <property type="entry name" value="Homodimeric domain of signal transducing histidine kinase"/>
    <property type="match status" value="1"/>
</dbReference>
<evidence type="ECO:0000256" key="11">
    <source>
        <dbReference type="ARBA" id="ARBA00022989"/>
    </source>
</evidence>
<dbReference type="SMART" id="SM00388">
    <property type="entry name" value="HisKA"/>
    <property type="match status" value="1"/>
</dbReference>
<organism evidence="17 18">
    <name type="scientific">Cohnella silvisoli</name>
    <dbReference type="NCBI Taxonomy" id="2873699"/>
    <lineage>
        <taxon>Bacteria</taxon>
        <taxon>Bacillati</taxon>
        <taxon>Bacillota</taxon>
        <taxon>Bacilli</taxon>
        <taxon>Bacillales</taxon>
        <taxon>Paenibacillaceae</taxon>
        <taxon>Cohnella</taxon>
    </lineage>
</organism>
<dbReference type="EMBL" id="JASKHM010000011">
    <property type="protein sequence ID" value="MEQ4484430.1"/>
    <property type="molecule type" value="Genomic_DNA"/>
</dbReference>
<evidence type="ECO:0000256" key="10">
    <source>
        <dbReference type="ARBA" id="ARBA00022840"/>
    </source>
</evidence>
<dbReference type="SMART" id="SM00304">
    <property type="entry name" value="HAMP"/>
    <property type="match status" value="1"/>
</dbReference>
<dbReference type="Pfam" id="PF00672">
    <property type="entry name" value="HAMP"/>
    <property type="match status" value="1"/>
</dbReference>
<evidence type="ECO:0000256" key="1">
    <source>
        <dbReference type="ARBA" id="ARBA00000085"/>
    </source>
</evidence>
<evidence type="ECO:0000256" key="14">
    <source>
        <dbReference type="SAM" id="Phobius"/>
    </source>
</evidence>
<comment type="catalytic activity">
    <reaction evidence="1">
        <text>ATP + protein L-histidine = ADP + protein N-phospho-L-histidine.</text>
        <dbReference type="EC" id="2.7.13.3"/>
    </reaction>
</comment>
<dbReference type="PROSITE" id="PS50885">
    <property type="entry name" value="HAMP"/>
    <property type="match status" value="1"/>
</dbReference>
<sequence length="352" mass="40125">MKNKFFLMLSGRKSIRLQMIWSFIASLILGMSVSTAIPTGLFFDIPLSMITFIGTFVVSFFFLTRHTIKYLRTLSDGLTVISGGNLHFRIPSTRQDELGKVAEHINAMAEKLESQIDKERQIEKSKMDLITGVSHDLRTPLTSIIGYIDLLKEKAYQDEVEHDRFIGNTYNKAMQLKTLIDDLFEYTRLAHNEAKLKFETIDLRELLNQMLVEFQPLAKDNEISMESSLPEHAVFIQVDPEQIRRAIDNLLMNALKFSVKPGVVRVSFAIRDDMATIMIENEGEAITKEQEKHLFERFYKIDDSRTNMPLYGGSGLGLSITKSIVELHGGQVFLKHSSGHFVFGIELPLTLK</sequence>
<dbReference type="Pfam" id="PF00512">
    <property type="entry name" value="HisKA"/>
    <property type="match status" value="1"/>
</dbReference>
<proteinExistence type="predicted"/>
<dbReference type="PANTHER" id="PTHR45528">
    <property type="entry name" value="SENSOR HISTIDINE KINASE CPXA"/>
    <property type="match status" value="1"/>
</dbReference>
<keyword evidence="10" id="KW-0067">ATP-binding</keyword>
<dbReference type="SMART" id="SM00387">
    <property type="entry name" value="HATPase_c"/>
    <property type="match status" value="1"/>
</dbReference>
<dbReference type="Pfam" id="PF02518">
    <property type="entry name" value="HATPase_c"/>
    <property type="match status" value="1"/>
</dbReference>
<keyword evidence="4" id="KW-1003">Cell membrane</keyword>
<name>A0ABV1KWG3_9BACL</name>
<dbReference type="Gene3D" id="6.10.340.10">
    <property type="match status" value="1"/>
</dbReference>
<keyword evidence="6" id="KW-0808">Transferase</keyword>
<evidence type="ECO:0000256" key="5">
    <source>
        <dbReference type="ARBA" id="ARBA00022553"/>
    </source>
</evidence>
<keyword evidence="13 14" id="KW-0472">Membrane</keyword>
<evidence type="ECO:0000313" key="18">
    <source>
        <dbReference type="Proteomes" id="UP001493487"/>
    </source>
</evidence>
<dbReference type="InterPro" id="IPR005467">
    <property type="entry name" value="His_kinase_dom"/>
</dbReference>
<keyword evidence="8" id="KW-0547">Nucleotide-binding</keyword>